<sequence>MDYKHQELEQKTAILQKLRAINQEMESLSEMPGYQEVLNMTDEKLGIVPELKLDFNDMKFGIWEAKNILLEEVNTLSKLL</sequence>
<gene>
    <name evidence="1" type="ORF">BC008_13765</name>
</gene>
<dbReference type="AlphaFoldDB" id="A0A0V7ZH20"/>
<protein>
    <submittedName>
        <fullName evidence="1">Uncharacterized protein</fullName>
    </submittedName>
</protein>
<dbReference type="Proteomes" id="UP000053372">
    <property type="component" value="Unassembled WGS sequence"/>
</dbReference>
<comment type="caution">
    <text evidence="1">The sequence shown here is derived from an EMBL/GenBank/DDBJ whole genome shotgun (WGS) entry which is preliminary data.</text>
</comment>
<proteinExistence type="predicted"/>
<evidence type="ECO:0000313" key="2">
    <source>
        <dbReference type="Proteomes" id="UP000053372"/>
    </source>
</evidence>
<accession>A0A0V7ZH20</accession>
<dbReference type="EMBL" id="LMTZ01000137">
    <property type="protein sequence ID" value="KST63526.1"/>
    <property type="molecule type" value="Genomic_DNA"/>
</dbReference>
<organism evidence="1 2">
    <name type="scientific">Mastigocoleus testarum BC008</name>
    <dbReference type="NCBI Taxonomy" id="371196"/>
    <lineage>
        <taxon>Bacteria</taxon>
        <taxon>Bacillati</taxon>
        <taxon>Cyanobacteriota</taxon>
        <taxon>Cyanophyceae</taxon>
        <taxon>Nostocales</taxon>
        <taxon>Hapalosiphonaceae</taxon>
        <taxon>Mastigocoleus</taxon>
    </lineage>
</organism>
<dbReference type="RefSeq" id="WP_027841240.1">
    <property type="nucleotide sequence ID" value="NZ_LMTZ01000137.1"/>
</dbReference>
<keyword evidence="2" id="KW-1185">Reference proteome</keyword>
<evidence type="ECO:0000313" key="1">
    <source>
        <dbReference type="EMBL" id="KST63526.1"/>
    </source>
</evidence>
<name>A0A0V7ZH20_9CYAN</name>
<reference evidence="1 2" key="1">
    <citation type="journal article" date="2015" name="Genome Announc.">
        <title>Draft Genome of the Euendolithic (true boring) Cyanobacterium Mastigocoleus testarum strain BC008.</title>
        <authorList>
            <person name="Guida B.S."/>
            <person name="Garcia-Pichel F."/>
        </authorList>
    </citation>
    <scope>NUCLEOTIDE SEQUENCE [LARGE SCALE GENOMIC DNA]</scope>
    <source>
        <strain evidence="1 2">BC008</strain>
    </source>
</reference>